<dbReference type="Pfam" id="PF08022">
    <property type="entry name" value="FAD_binding_8"/>
    <property type="match status" value="1"/>
</dbReference>
<reference evidence="11 12" key="2">
    <citation type="submission" date="2015-05" db="EMBL/GenBank/DDBJ databases">
        <authorList>
            <person name="Morales-Cruz A."/>
            <person name="Amrine K.C."/>
            <person name="Cantu D."/>
        </authorList>
    </citation>
    <scope>NUCLEOTIDE SEQUENCE [LARGE SCALE GENOMIC DNA]</scope>
    <source>
        <strain evidence="11">UCRPC4</strain>
    </source>
</reference>
<evidence type="ECO:0000313" key="11">
    <source>
        <dbReference type="EMBL" id="KKY22288.1"/>
    </source>
</evidence>
<evidence type="ECO:0000256" key="4">
    <source>
        <dbReference type="ARBA" id="ARBA00022448"/>
    </source>
</evidence>
<evidence type="ECO:0000256" key="7">
    <source>
        <dbReference type="ARBA" id="ARBA00023002"/>
    </source>
</evidence>
<dbReference type="InterPro" id="IPR017938">
    <property type="entry name" value="Riboflavin_synthase-like_b-brl"/>
</dbReference>
<dbReference type="EMBL" id="LCWF01000077">
    <property type="protein sequence ID" value="KKY22288.1"/>
    <property type="molecule type" value="Genomic_DNA"/>
</dbReference>
<keyword evidence="9" id="KW-0812">Transmembrane</keyword>
<evidence type="ECO:0000256" key="5">
    <source>
        <dbReference type="ARBA" id="ARBA00022475"/>
    </source>
</evidence>
<organism evidence="11 12">
    <name type="scientific">Phaeomoniella chlamydospora</name>
    <name type="common">Phaeoacremonium chlamydosporum</name>
    <dbReference type="NCBI Taxonomy" id="158046"/>
    <lineage>
        <taxon>Eukaryota</taxon>
        <taxon>Fungi</taxon>
        <taxon>Dikarya</taxon>
        <taxon>Ascomycota</taxon>
        <taxon>Pezizomycotina</taxon>
        <taxon>Eurotiomycetes</taxon>
        <taxon>Chaetothyriomycetidae</taxon>
        <taxon>Phaeomoniellales</taxon>
        <taxon>Phaeomoniellaceae</taxon>
        <taxon>Phaeomoniella</taxon>
    </lineage>
</organism>
<keyword evidence="4" id="KW-0813">Transport</keyword>
<dbReference type="Gene3D" id="3.40.50.80">
    <property type="entry name" value="Nucleotide-binding domain of ferredoxin-NADP reductase (FNR) module"/>
    <property type="match status" value="1"/>
</dbReference>
<gene>
    <name evidence="11" type="ORF">UCRPC4_g03311</name>
</gene>
<dbReference type="SUPFAM" id="SSF63380">
    <property type="entry name" value="Riboflavin synthase domain-like"/>
    <property type="match status" value="1"/>
</dbReference>
<name>A0A0G2GF82_PHACM</name>
<evidence type="ECO:0000256" key="8">
    <source>
        <dbReference type="ARBA" id="ARBA00048483"/>
    </source>
</evidence>
<comment type="subcellular location">
    <subcellularLocation>
        <location evidence="1">Cell membrane</location>
        <topology evidence="1">Multi-pass membrane protein</topology>
    </subcellularLocation>
</comment>
<evidence type="ECO:0000256" key="1">
    <source>
        <dbReference type="ARBA" id="ARBA00004651"/>
    </source>
</evidence>
<feature type="transmembrane region" description="Helical" evidence="9">
    <location>
        <begin position="78"/>
        <end position="99"/>
    </location>
</feature>
<dbReference type="PANTHER" id="PTHR32361">
    <property type="entry name" value="FERRIC/CUPRIC REDUCTASE TRANSMEMBRANE COMPONENT"/>
    <property type="match status" value="1"/>
</dbReference>
<dbReference type="GO" id="GO:0006826">
    <property type="term" value="P:iron ion transport"/>
    <property type="evidence" value="ECO:0007669"/>
    <property type="project" value="TreeGrafter"/>
</dbReference>
<dbReference type="OrthoDB" id="4494341at2759"/>
<protein>
    <recommendedName>
        <fullName evidence="3">ferric-chelate reductase (NADPH)</fullName>
        <ecNumber evidence="3">1.16.1.9</ecNumber>
    </recommendedName>
</protein>
<keyword evidence="6" id="KW-0249">Electron transport</keyword>
<dbReference type="Pfam" id="PF08030">
    <property type="entry name" value="NAD_binding_6"/>
    <property type="match status" value="1"/>
</dbReference>
<feature type="transmembrane region" description="Helical" evidence="9">
    <location>
        <begin position="111"/>
        <end position="138"/>
    </location>
</feature>
<evidence type="ECO:0000256" key="3">
    <source>
        <dbReference type="ARBA" id="ARBA00012668"/>
    </source>
</evidence>
<evidence type="ECO:0000313" key="12">
    <source>
        <dbReference type="Proteomes" id="UP000053317"/>
    </source>
</evidence>
<dbReference type="Proteomes" id="UP000053317">
    <property type="component" value="Unassembled WGS sequence"/>
</dbReference>
<dbReference type="InterPro" id="IPR039261">
    <property type="entry name" value="FNR_nucleotide-bd"/>
</dbReference>
<dbReference type="AlphaFoldDB" id="A0A0G2GF82"/>
<reference evidence="11 12" key="1">
    <citation type="submission" date="2015-05" db="EMBL/GenBank/DDBJ databases">
        <title>Distinctive expansion of gene families associated with plant cell wall degradation and secondary metabolism in the genomes of grapevine trunk pathogens.</title>
        <authorList>
            <person name="Lawrence D.P."/>
            <person name="Travadon R."/>
            <person name="Rolshausen P.E."/>
            <person name="Baumgartner K."/>
        </authorList>
    </citation>
    <scope>NUCLEOTIDE SEQUENCE [LARGE SCALE GENOMIC DNA]</scope>
    <source>
        <strain evidence="11">UCRPC4</strain>
    </source>
</reference>
<dbReference type="InterPro" id="IPR013121">
    <property type="entry name" value="Fe_red_NAD-bd_6"/>
</dbReference>
<dbReference type="InterPro" id="IPR017927">
    <property type="entry name" value="FAD-bd_FR_type"/>
</dbReference>
<feature type="transmembrane region" description="Helical" evidence="9">
    <location>
        <begin position="144"/>
        <end position="167"/>
    </location>
</feature>
<keyword evidence="9" id="KW-0472">Membrane</keyword>
<feature type="domain" description="FAD-binding FR-type" evidence="10">
    <location>
        <begin position="221"/>
        <end position="336"/>
    </location>
</feature>
<sequence>MKGSSEFSEIHDCYSTMNPALLYAIIVVATFVTPVILKLGCTGWYLLNLWPGQLLLKHLVYPFAFGRWRPWTSTRLSLLLQAAYFGLNFAFNVIGVYDVGHANQRSAILAAVNWLPLTFTGQPSFIASITGLSLQTIIRAHGTVGVVLLVQAAALLCMALSCLFITLRRRLYEIIMKFHYGLSLVALGALWKHLEPRTTFPFLYIAVATCMLSSITAARVLYVLFRNVARGEPLSRATVEPLDGAVKLSVTIPTPFRVRAGQYVHLWIPGIDFWSFFQAHPYTIAWWCDDYTGQATRAEFLVRCQRGFSDRFTRNFIGANAFLSCIDGPYGVCHDLGDYGSVLLFATEIGIAAQIPYVKELVRGFRDFKVRTRRIRLHWQIDQESNQNWVDSWFNEILDGDPQKDLIQIRIYQTKGGDLSEHPTEKFGSHNRVWKIHQKMNIEEIFSKELNAVRANMAVSVCSNMAVRNRVRELVRENVQIPVRLFESEFQPDKVISPWLSKPRA</sequence>
<proteinExistence type="inferred from homology"/>
<evidence type="ECO:0000256" key="2">
    <source>
        <dbReference type="ARBA" id="ARBA00006278"/>
    </source>
</evidence>
<dbReference type="EC" id="1.16.1.9" evidence="3"/>
<evidence type="ECO:0000259" key="10">
    <source>
        <dbReference type="PROSITE" id="PS51384"/>
    </source>
</evidence>
<evidence type="ECO:0000256" key="9">
    <source>
        <dbReference type="SAM" id="Phobius"/>
    </source>
</evidence>
<dbReference type="GO" id="GO:0052851">
    <property type="term" value="F:ferric-chelate reductase (NADPH) activity"/>
    <property type="evidence" value="ECO:0007669"/>
    <property type="project" value="UniProtKB-EC"/>
</dbReference>
<keyword evidence="12" id="KW-1185">Reference proteome</keyword>
<keyword evidence="9" id="KW-1133">Transmembrane helix</keyword>
<feature type="transmembrane region" description="Helical" evidence="9">
    <location>
        <begin position="203"/>
        <end position="225"/>
    </location>
</feature>
<dbReference type="PROSITE" id="PS51384">
    <property type="entry name" value="FAD_FR"/>
    <property type="match status" value="1"/>
</dbReference>
<keyword evidence="5" id="KW-1003">Cell membrane</keyword>
<comment type="similarity">
    <text evidence="2">Belongs to the ferric reductase (FRE) family.</text>
</comment>
<comment type="catalytic activity">
    <reaction evidence="8">
        <text>2 a Fe(II)-siderophore + NADP(+) + H(+) = 2 a Fe(III)-siderophore + NADPH</text>
        <dbReference type="Rhea" id="RHEA:28795"/>
        <dbReference type="Rhea" id="RHEA-COMP:11342"/>
        <dbReference type="Rhea" id="RHEA-COMP:11344"/>
        <dbReference type="ChEBI" id="CHEBI:15378"/>
        <dbReference type="ChEBI" id="CHEBI:29033"/>
        <dbReference type="ChEBI" id="CHEBI:29034"/>
        <dbReference type="ChEBI" id="CHEBI:57783"/>
        <dbReference type="ChEBI" id="CHEBI:58349"/>
        <dbReference type="EC" id="1.16.1.9"/>
    </reaction>
</comment>
<dbReference type="GO" id="GO:0006879">
    <property type="term" value="P:intracellular iron ion homeostasis"/>
    <property type="evidence" value="ECO:0007669"/>
    <property type="project" value="TreeGrafter"/>
</dbReference>
<feature type="transmembrane region" description="Helical" evidence="9">
    <location>
        <begin position="174"/>
        <end position="191"/>
    </location>
</feature>
<feature type="transmembrane region" description="Helical" evidence="9">
    <location>
        <begin position="21"/>
        <end position="47"/>
    </location>
</feature>
<comment type="caution">
    <text evidence="11">The sequence shown here is derived from an EMBL/GenBank/DDBJ whole genome shotgun (WGS) entry which is preliminary data.</text>
</comment>
<dbReference type="CDD" id="cd06186">
    <property type="entry name" value="NOX_Duox_like_FAD_NADP"/>
    <property type="match status" value="1"/>
</dbReference>
<accession>A0A0G2GF82</accession>
<dbReference type="GO" id="GO:0015677">
    <property type="term" value="P:copper ion import"/>
    <property type="evidence" value="ECO:0007669"/>
    <property type="project" value="TreeGrafter"/>
</dbReference>
<dbReference type="GO" id="GO:0005886">
    <property type="term" value="C:plasma membrane"/>
    <property type="evidence" value="ECO:0007669"/>
    <property type="project" value="UniProtKB-SubCell"/>
</dbReference>
<dbReference type="InterPro" id="IPR051410">
    <property type="entry name" value="Ferric/Cupric_Reductase"/>
</dbReference>
<evidence type="ECO:0000256" key="6">
    <source>
        <dbReference type="ARBA" id="ARBA00022982"/>
    </source>
</evidence>
<dbReference type="InterPro" id="IPR013112">
    <property type="entry name" value="FAD-bd_8"/>
</dbReference>
<keyword evidence="7" id="KW-0560">Oxidoreductase</keyword>
<dbReference type="PANTHER" id="PTHR32361:SF26">
    <property type="entry name" value="FAD-BINDING 8 DOMAIN-CONTAINING PROTEIN-RELATED"/>
    <property type="match status" value="1"/>
</dbReference>